<proteinExistence type="inferred from homology"/>
<feature type="domain" description="Activator of Hsp90 ATPase homologue 1/2-like C-terminal" evidence="2">
    <location>
        <begin position="23"/>
        <end position="161"/>
    </location>
</feature>
<dbReference type="EMBL" id="JAMZEK010000003">
    <property type="protein sequence ID" value="MCP1375296.1"/>
    <property type="molecule type" value="Genomic_DNA"/>
</dbReference>
<comment type="caution">
    <text evidence="3">The sequence shown here is derived from an EMBL/GenBank/DDBJ whole genome shotgun (WGS) entry which is preliminary data.</text>
</comment>
<dbReference type="InterPro" id="IPR023393">
    <property type="entry name" value="START-like_dom_sf"/>
</dbReference>
<evidence type="ECO:0000313" key="3">
    <source>
        <dbReference type="EMBL" id="MCP1375296.1"/>
    </source>
</evidence>
<evidence type="ECO:0000259" key="2">
    <source>
        <dbReference type="Pfam" id="PF08327"/>
    </source>
</evidence>
<evidence type="ECO:0000256" key="1">
    <source>
        <dbReference type="ARBA" id="ARBA00006817"/>
    </source>
</evidence>
<comment type="similarity">
    <text evidence="1">Belongs to the AHA1 family.</text>
</comment>
<dbReference type="SUPFAM" id="SSF55961">
    <property type="entry name" value="Bet v1-like"/>
    <property type="match status" value="1"/>
</dbReference>
<evidence type="ECO:0000313" key="4">
    <source>
        <dbReference type="Proteomes" id="UP001204615"/>
    </source>
</evidence>
<sequence length="174" mass="19872">MPKPAEVTFPSDREVRVTRTFHAPRQMVWDAHTRPELVRKWQGYEGWDMPVCDMDVRVGGTYKWQWKNREDGSAFGFLGTFTEVDDGSRLVHEQYFDPGDMDFAMPTGDPCIVSLELTEEHGITTLICNLTFASKQAREDAVSTGMTDGMEHSYTRLDDMFQGRGRVRSHSLDG</sequence>
<reference evidence="3 4" key="1">
    <citation type="submission" date="2022-06" db="EMBL/GenBank/DDBJ databases">
        <title>Dyella sp. Sa strain:Sa Genome sequencing.</title>
        <authorList>
            <person name="Park S."/>
        </authorList>
    </citation>
    <scope>NUCLEOTIDE SEQUENCE [LARGE SCALE GENOMIC DNA]</scope>
    <source>
        <strain evidence="3 4">Sa</strain>
    </source>
</reference>
<accession>A0ABT1FD49</accession>
<keyword evidence="4" id="KW-1185">Reference proteome</keyword>
<gene>
    <name evidence="3" type="ORF">NC595_14695</name>
</gene>
<name>A0ABT1FD49_9GAMM</name>
<dbReference type="InterPro" id="IPR013538">
    <property type="entry name" value="ASHA1/2-like_C"/>
</dbReference>
<protein>
    <submittedName>
        <fullName evidence="3">SRPBCC domain-containing protein</fullName>
    </submittedName>
</protein>
<dbReference type="Gene3D" id="3.30.530.20">
    <property type="match status" value="1"/>
</dbReference>
<organism evidence="3 4">
    <name type="scientific">Dyella lutea</name>
    <dbReference type="NCBI Taxonomy" id="2950441"/>
    <lineage>
        <taxon>Bacteria</taxon>
        <taxon>Pseudomonadati</taxon>
        <taxon>Pseudomonadota</taxon>
        <taxon>Gammaproteobacteria</taxon>
        <taxon>Lysobacterales</taxon>
        <taxon>Rhodanobacteraceae</taxon>
        <taxon>Dyella</taxon>
    </lineage>
</organism>
<dbReference type="RefSeq" id="WP_253567686.1">
    <property type="nucleotide sequence ID" value="NZ_JAMZEK010000003.1"/>
</dbReference>
<dbReference type="Proteomes" id="UP001204615">
    <property type="component" value="Unassembled WGS sequence"/>
</dbReference>
<dbReference type="Pfam" id="PF08327">
    <property type="entry name" value="AHSA1"/>
    <property type="match status" value="1"/>
</dbReference>